<proteinExistence type="predicted"/>
<dbReference type="EMBL" id="AJYA01000001">
    <property type="protein sequence ID" value="EIM78890.1"/>
    <property type="molecule type" value="Genomic_DNA"/>
</dbReference>
<dbReference type="OrthoDB" id="978727at2"/>
<accession>I5CAN8</accession>
<comment type="caution">
    <text evidence="1">The sequence shown here is derived from an EMBL/GenBank/DDBJ whole genome shotgun (WGS) entry which is preliminary data.</text>
</comment>
<organism evidence="1 2">
    <name type="scientific">Nitritalea halalkaliphila LW7</name>
    <dbReference type="NCBI Taxonomy" id="1189621"/>
    <lineage>
        <taxon>Bacteria</taxon>
        <taxon>Pseudomonadati</taxon>
        <taxon>Bacteroidota</taxon>
        <taxon>Cytophagia</taxon>
        <taxon>Cytophagales</taxon>
        <taxon>Cyclobacteriaceae</taxon>
        <taxon>Nitritalea</taxon>
    </lineage>
</organism>
<dbReference type="AlphaFoldDB" id="I5CAN8"/>
<sequence>MQKKPYFSILALLGMVLSLESCSPPIEQDAHRILQLELTDSLCVETLAPLLMDDFLPEKGLYLLKGDKSRLPLLVDQNGDILQEYAIGGDGPNSVGPNGAFGYRFLGEDAFVAQGFYTDYHIFGLDGQKQRSIPFNAEGLFGLTLYKNRTTFHPLYKNGQAFLVGEEPNSFNPATIDKNKLGAAFYEQARTIYAYNLETAENQLLETYPESWEPRANKRFVGESVPLLAWGAAQQEIALLPRVGNQLFLYDFSGETPILRQTVALSHPERPADAPTLRPEDSADSDYPQFSDIRYAGAYIIIQFFTQVPKGLLSELKAQFGEPDYLRSPEFREARQKYVRPYFIVVREGEQVGILNEVPVSGSFNFSDASGILYFNDNLSPAVERDYNVFYKLRIVAD</sequence>
<dbReference type="Proteomes" id="UP000005551">
    <property type="component" value="Unassembled WGS sequence"/>
</dbReference>
<evidence type="ECO:0000313" key="2">
    <source>
        <dbReference type="Proteomes" id="UP000005551"/>
    </source>
</evidence>
<protein>
    <submittedName>
        <fullName evidence="1">Uncharacterized protein</fullName>
    </submittedName>
</protein>
<name>I5CAN8_9BACT</name>
<dbReference type="RefSeq" id="WP_009053108.1">
    <property type="nucleotide sequence ID" value="NZ_AJYA01000001.1"/>
</dbReference>
<reference evidence="1 2" key="1">
    <citation type="submission" date="2012-05" db="EMBL/GenBank/DDBJ databases">
        <title>Genome sequence of Nitritalea halalkaliphila LW7.</title>
        <authorList>
            <person name="Jangir P.K."/>
            <person name="Singh A."/>
            <person name="Shivaji S."/>
            <person name="Sharma R."/>
        </authorList>
    </citation>
    <scope>NUCLEOTIDE SEQUENCE [LARGE SCALE GENOMIC DNA]</scope>
    <source>
        <strain evidence="1 2">LW7</strain>
    </source>
</reference>
<evidence type="ECO:0000313" key="1">
    <source>
        <dbReference type="EMBL" id="EIM78890.1"/>
    </source>
</evidence>
<keyword evidence="2" id="KW-1185">Reference proteome</keyword>
<gene>
    <name evidence="1" type="ORF">A3SI_00460</name>
</gene>